<dbReference type="InterPro" id="IPR001054">
    <property type="entry name" value="A/G_cyclase"/>
</dbReference>
<dbReference type="PANTHER" id="PTHR43336">
    <property type="entry name" value="OXYGEN SENSOR HISTIDINE KINASE RESPONSE REGULATOR DEVS/DOSS"/>
    <property type="match status" value="1"/>
</dbReference>
<dbReference type="Pfam" id="PF00211">
    <property type="entry name" value="Guanylate_cyc"/>
    <property type="match status" value="1"/>
</dbReference>
<keyword evidence="2" id="KW-0472">Membrane</keyword>
<evidence type="ECO:0000256" key="1">
    <source>
        <dbReference type="SAM" id="MobiDB-lite"/>
    </source>
</evidence>
<dbReference type="EMBL" id="JALLBG020000123">
    <property type="protein sequence ID" value="KAL3763384.1"/>
    <property type="molecule type" value="Genomic_DNA"/>
</dbReference>
<feature type="transmembrane region" description="Helical" evidence="2">
    <location>
        <begin position="35"/>
        <end position="54"/>
    </location>
</feature>
<dbReference type="InterPro" id="IPR029787">
    <property type="entry name" value="Nucleotide_cyclase"/>
</dbReference>
<name>A0ABD3MH68_9STRA</name>
<dbReference type="SUPFAM" id="SSF55073">
    <property type="entry name" value="Nucleotide cyclase"/>
    <property type="match status" value="1"/>
</dbReference>
<evidence type="ECO:0000313" key="5">
    <source>
        <dbReference type="Proteomes" id="UP001530293"/>
    </source>
</evidence>
<keyword evidence="2" id="KW-1133">Transmembrane helix</keyword>
<feature type="region of interest" description="Disordered" evidence="1">
    <location>
        <begin position="751"/>
        <end position="786"/>
    </location>
</feature>
<sequence length="1448" mass="160926">MKKGGVIVKHTEDYQVTNATKIGTALLRTNANRSLIFIFLIGLLNMFPVVFMPYGGTNQQLYNSAVLLQANNLAFNDTSDETCDDLKDTVVSWAKTNLFHNKQLYVLQLQILPLRCKFQLMPKGVSAGLLGATVCRNSTTIKNCNNIFETDCQHFCNNWEQQSDEERIAYLVNEYGARQSVLYNVTVDGDSTYSLPNGEVKSAYFSVHILFNEATSVELSASYVFAIQIGMTLFVLLGLSVLRHDAGRLVLGPLRRILKIVAFYAKNPLSPPPQQGDGEGMSPPHDARSNEQLGTFETEQLITAVTKTTDLLRKCWGVAGAGIISSNLASEEGGLTTYFNPTVPGKAVYAVFAFVSIDKFQRHLHALKGDIMILINDIAAVLHEEVYRWGYEDSGQCNKNLGNAFLMVYRIGSVSEVMEKREMAEAVIFSGENTAKSLRRRHQSAAMAQQQLTKPHRMNSIPHRLSRSHVDNLDLSTLPGMRAFTDRALLGLLKTFAGIHREKKILDWNNDFRLGAGVGAMSINLNFGMDAGWAVEGAVGSAYKIDATYLPPCEYGLENDECHEAVRVQQKIFTYDAKPRSDFFLYSKTESQQDLDSDRYTPAIWNVDQDLVAMRNHISEDFMAAFNRGRDEYLAGNWPLAVQLLKSADKIMFQRVIEEGFAGQSFVDDKFQQSVADLNEDDERVSMGDVPLTLLCRDRLSAGRFMNSGEVINSGDDGEEGEGVVLPLPRATENGVKVRTAVSDENNRHDVDVKYGTLGGRRDQSTSEFSDVETGGEGIGGEKGDTATALTLPAPWTLLLNLHKKRCRKNSAGSEGSSKEGSITSGSMVTSRRPCPAIDRRFSVGDYVLISNHEMRMNGSSNSNNLVNRFGFPEWNLGMINPPEQRQGPYIYVLAKVVSVHLGEDAQDYTVQREDNMEYQRADAKSMEPLMYQEGIDAAKIAAKKKRIIVQNDECTVMGSYAKNPLSPPPQQGDGEGMSPPHDARSNEQLGTFETEQLITAVTKTTDLLRKCWGVAGAGIISSNLASEEGGLTTYFNPTVPGKAVYAVFAFVSIDKFQRHLHALKGDIMILINDIAAVLHEEVYRWGYEDSGQCNKNLGNAFLMVYRIGSVSEVMEKREMAEAVIFSGENTAKSLRRRHQSAAIAQQQLTKPHRHTMPHRLSRSHVDNLDLSTLPGMRAFTDRALLGLLKTFAGIHREKKILDWNNDFRLGAGVGAMSINLNFGMDAGWAVEGAVGSAYKIDATYLSPHVNMASRMMSATKQYGVYILLSQSVQKLLSQNAQDKLRHIDTVTVKGSSVQQKIFTYDAKPRSDFFLYSKTESQQDLDSDRYTPAIWNVDQDLVAMRSHISEDFMAAFNRGRDEYLAGDWTSAVKLLKSADKIMSHRLEEEGFAGQSFVDDKFQQSVTDFSEDKRVSMGDGPSQRIIKYIADMGGEAPRNWKGYRPLSSK</sequence>
<gene>
    <name evidence="4" type="ORF">ACHAWU_001957</name>
</gene>
<feature type="domain" description="Guanylate cyclase" evidence="3">
    <location>
        <begin position="1217"/>
        <end position="1305"/>
    </location>
</feature>
<dbReference type="Gene3D" id="3.30.70.1230">
    <property type="entry name" value="Nucleotide cyclase"/>
    <property type="match status" value="1"/>
</dbReference>
<feature type="compositionally biased region" description="Low complexity" evidence="1">
    <location>
        <begin position="811"/>
        <end position="827"/>
    </location>
</feature>
<evidence type="ECO:0000256" key="2">
    <source>
        <dbReference type="SAM" id="Phobius"/>
    </source>
</evidence>
<comment type="caution">
    <text evidence="4">The sequence shown here is derived from an EMBL/GenBank/DDBJ whole genome shotgun (WGS) entry which is preliminary data.</text>
</comment>
<feature type="region of interest" description="Disordered" evidence="1">
    <location>
        <begin position="961"/>
        <end position="987"/>
    </location>
</feature>
<feature type="region of interest" description="Disordered" evidence="1">
    <location>
        <begin position="269"/>
        <end position="290"/>
    </location>
</feature>
<protein>
    <recommendedName>
        <fullName evidence="3">Guanylate cyclase domain-containing protein</fullName>
    </recommendedName>
</protein>
<evidence type="ECO:0000313" key="4">
    <source>
        <dbReference type="EMBL" id="KAL3763384.1"/>
    </source>
</evidence>
<keyword evidence="5" id="KW-1185">Reference proteome</keyword>
<dbReference type="PANTHER" id="PTHR43336:SF3">
    <property type="entry name" value="GUANYLATE CYCLASE DOMAIN-CONTAINING PROTEIN"/>
    <property type="match status" value="1"/>
</dbReference>
<organism evidence="4 5">
    <name type="scientific">Discostella pseudostelligera</name>
    <dbReference type="NCBI Taxonomy" id="259834"/>
    <lineage>
        <taxon>Eukaryota</taxon>
        <taxon>Sar</taxon>
        <taxon>Stramenopiles</taxon>
        <taxon>Ochrophyta</taxon>
        <taxon>Bacillariophyta</taxon>
        <taxon>Coscinodiscophyceae</taxon>
        <taxon>Thalassiosirophycidae</taxon>
        <taxon>Stephanodiscales</taxon>
        <taxon>Stephanodiscaceae</taxon>
        <taxon>Discostella</taxon>
    </lineage>
</organism>
<evidence type="ECO:0000259" key="3">
    <source>
        <dbReference type="Pfam" id="PF00211"/>
    </source>
</evidence>
<reference evidence="4 5" key="1">
    <citation type="submission" date="2024-10" db="EMBL/GenBank/DDBJ databases">
        <title>Updated reference genomes for cyclostephanoid diatoms.</title>
        <authorList>
            <person name="Roberts W.R."/>
            <person name="Alverson A.J."/>
        </authorList>
    </citation>
    <scope>NUCLEOTIDE SEQUENCE [LARGE SCALE GENOMIC DNA]</scope>
    <source>
        <strain evidence="4 5">AJA232-27</strain>
    </source>
</reference>
<keyword evidence="2" id="KW-0812">Transmembrane</keyword>
<accession>A0ABD3MH68</accession>
<feature type="region of interest" description="Disordered" evidence="1">
    <location>
        <begin position="809"/>
        <end position="832"/>
    </location>
</feature>
<dbReference type="Proteomes" id="UP001530293">
    <property type="component" value="Unassembled WGS sequence"/>
</dbReference>
<proteinExistence type="predicted"/>